<dbReference type="Proteomes" id="UP000285951">
    <property type="component" value="Unassembled WGS sequence"/>
</dbReference>
<dbReference type="InterPro" id="IPR013766">
    <property type="entry name" value="Thioredoxin_domain"/>
</dbReference>
<organism evidence="2 5">
    <name type="scientific">Labilibaculum euxinus</name>
    <dbReference type="NCBI Taxonomy" id="2686357"/>
    <lineage>
        <taxon>Bacteria</taxon>
        <taxon>Pseudomonadati</taxon>
        <taxon>Bacteroidota</taxon>
        <taxon>Bacteroidia</taxon>
        <taxon>Marinilabiliales</taxon>
        <taxon>Marinifilaceae</taxon>
        <taxon>Labilibaculum</taxon>
    </lineage>
</organism>
<evidence type="ECO:0000313" key="4">
    <source>
        <dbReference type="Proteomes" id="UP000285951"/>
    </source>
</evidence>
<protein>
    <submittedName>
        <fullName evidence="2">Redoxin domain-containing protein</fullName>
    </submittedName>
</protein>
<dbReference type="PROSITE" id="PS51352">
    <property type="entry name" value="THIOREDOXIN_2"/>
    <property type="match status" value="1"/>
</dbReference>
<dbReference type="EMBL" id="WOTW01000033">
    <property type="protein sequence ID" value="MUP38822.1"/>
    <property type="molecule type" value="Genomic_DNA"/>
</dbReference>
<dbReference type="InterPro" id="IPR036249">
    <property type="entry name" value="Thioredoxin-like_sf"/>
</dbReference>
<dbReference type="SUPFAM" id="SSF52833">
    <property type="entry name" value="Thioredoxin-like"/>
    <property type="match status" value="1"/>
</dbReference>
<proteinExistence type="predicted"/>
<evidence type="ECO:0000313" key="5">
    <source>
        <dbReference type="Proteomes" id="UP000462449"/>
    </source>
</evidence>
<dbReference type="InterPro" id="IPR050553">
    <property type="entry name" value="Thioredoxin_ResA/DsbE_sf"/>
</dbReference>
<evidence type="ECO:0000259" key="1">
    <source>
        <dbReference type="PROSITE" id="PS51352"/>
    </source>
</evidence>
<dbReference type="PANTHER" id="PTHR42852:SF13">
    <property type="entry name" value="PROTEIN DIPZ"/>
    <property type="match status" value="1"/>
</dbReference>
<dbReference type="Pfam" id="PF13905">
    <property type="entry name" value="Thioredoxin_8"/>
    <property type="match status" value="1"/>
</dbReference>
<reference evidence="3 4" key="1">
    <citation type="submission" date="2019-11" db="EMBL/GenBank/DDBJ databases">
        <title>Draft genome sequence of Labilibaculum sp. strain SYP isolated from Black Sea.</title>
        <authorList>
            <person name="Yadav S."/>
            <person name="Villanueva L."/>
        </authorList>
    </citation>
    <scope>NUCLEOTIDE SEQUENCE [LARGE SCALE GENOMIC DNA]</scope>
    <source>
        <strain evidence="3 4">44</strain>
    </source>
</reference>
<evidence type="ECO:0000313" key="2">
    <source>
        <dbReference type="EMBL" id="MUP38822.1"/>
    </source>
</evidence>
<dbReference type="EMBL" id="QTZN02000033">
    <property type="protein sequence ID" value="MVB08027.1"/>
    <property type="molecule type" value="Genomic_DNA"/>
</dbReference>
<dbReference type="OrthoDB" id="1114096at2"/>
<dbReference type="CDD" id="cd02966">
    <property type="entry name" value="TlpA_like_family"/>
    <property type="match status" value="1"/>
</dbReference>
<comment type="caution">
    <text evidence="2">The sequence shown here is derived from an EMBL/GenBank/DDBJ whole genome shotgun (WGS) entry which is preliminary data.</text>
</comment>
<dbReference type="Gene3D" id="3.40.30.10">
    <property type="entry name" value="Glutaredoxin"/>
    <property type="match status" value="1"/>
</dbReference>
<keyword evidence="4" id="KW-1185">Reference proteome</keyword>
<evidence type="ECO:0000313" key="3">
    <source>
        <dbReference type="EMBL" id="MVB08027.1"/>
    </source>
</evidence>
<reference evidence="2 5" key="2">
    <citation type="submission" date="2019-12" db="EMBL/GenBank/DDBJ databases">
        <title>Draft genome sequence of Labilibaculum sp. strain 44 isolated from deep waters of Black Sea.</title>
        <authorList>
            <person name="Yadav S."/>
            <person name="Villanueva L."/>
        </authorList>
    </citation>
    <scope>NUCLEOTIDE SEQUENCE [LARGE SCALE GENOMIC DNA]</scope>
    <source>
        <strain evidence="2 5">44</strain>
    </source>
</reference>
<gene>
    <name evidence="3" type="ORF">DWB62_013435</name>
    <name evidence="2" type="ORF">GNY23_13435</name>
</gene>
<dbReference type="InterPro" id="IPR012336">
    <property type="entry name" value="Thioredoxin-like_fold"/>
</dbReference>
<accession>A0A7M4D843</accession>
<dbReference type="Proteomes" id="UP000462449">
    <property type="component" value="Unassembled WGS sequence"/>
</dbReference>
<sequence>MGLAIHNKNMYLYDSLWYLYYLNRSMRFMNNKILAFVFLLISQTVFGQMQLKLTVEMPDCKQEQFLLVRGDEGGSFVVGQAKVGDNGILSFSWEGNYGFYRLAGELGNIDFLISDPDFHFSLDGKPVLGELRFPDKDENNQFQYYLSEFNVLNQKIGTLRETLVNLNEKDSSYKELHAQFKLVQKEKKILLKELWRSHIDSWPARMALAKQELEPDLKLKGKNYDDYYQKHFFDYFAFSDSVLQATPVYYEKIGKYLKANYIEDLIKEENYTKINDVISNLFWLTELDPSSQKYLANYLMNRYPEQKLPEIYHLIVDAYKVLNTCEYVMGNKIIQNRMRNSHANNTGWLVPDVELNHCLDGKIQSLSDVNSDLTLLIIWSGSCIHSREMLERIKDLYPEYHELGLEVVAVSLDSNLGFWNEMVSQNYYPWINACDTDGLNGTTANLFNVYVTPSMFLIDPSLKTVAVPQTFFQLEKELGEFFK</sequence>
<dbReference type="PANTHER" id="PTHR42852">
    <property type="entry name" value="THIOL:DISULFIDE INTERCHANGE PROTEIN DSBE"/>
    <property type="match status" value="1"/>
</dbReference>
<name>A0A7M4D843_9BACT</name>
<dbReference type="AlphaFoldDB" id="A0A7M4D843"/>
<feature type="domain" description="Thioredoxin" evidence="1">
    <location>
        <begin position="344"/>
        <end position="483"/>
    </location>
</feature>